<evidence type="ECO:0000313" key="2">
    <source>
        <dbReference type="Proteomes" id="UP001436297"/>
    </source>
</evidence>
<evidence type="ECO:0000313" key="1">
    <source>
        <dbReference type="EMBL" id="XAF71013.1"/>
    </source>
</evidence>
<gene>
    <name evidence="1" type="ORF">QQM35_02510</name>
</gene>
<protein>
    <submittedName>
        <fullName evidence="1">Uncharacterized protein</fullName>
    </submittedName>
</protein>
<sequence length="119" mass="13606">MVKKEFGNLNVELVKGNYTNGRLAINMLDCATKEIMCSLTVNIPEAMFFGEVLEDTNTNEALVNHIDGFDYVFILQWLEDNNLIEDNTFVGEIQSGFNFYKGVEFKSNVISNMRSIDEY</sequence>
<proteinExistence type="predicted"/>
<name>A0ABZ3EEX7_9STAP</name>
<reference evidence="1 2" key="1">
    <citation type="journal article" date="2024" name="Pathogens">
        <title>Staphylococcus hsinchuensis sp. nov., Isolated from Soymilk.</title>
        <authorList>
            <person name="Wang Y.T."/>
            <person name="Lin Y.C."/>
            <person name="Hsieh Y.H."/>
            <person name="Lin Y.T."/>
            <person name="Hamada M."/>
            <person name="Chen C.C."/>
            <person name="Liou J.S."/>
            <person name="Lee A.Y."/>
            <person name="Zhang W.L."/>
            <person name="Chen Y.T."/>
            <person name="Huang C.H."/>
        </authorList>
    </citation>
    <scope>NUCLEOTIDE SEQUENCE [LARGE SCALE GENOMIC DNA]</scope>
    <source>
        <strain evidence="1 2">H164</strain>
    </source>
</reference>
<dbReference type="Proteomes" id="UP001436297">
    <property type="component" value="Chromosome"/>
</dbReference>
<accession>A0ABZ3EEX7</accession>
<keyword evidence="2" id="KW-1185">Reference proteome</keyword>
<dbReference type="RefSeq" id="WP_342610470.1">
    <property type="nucleotide sequence ID" value="NZ_CP128355.1"/>
</dbReference>
<dbReference type="EMBL" id="CP128355">
    <property type="protein sequence ID" value="XAF71013.1"/>
    <property type="molecule type" value="Genomic_DNA"/>
</dbReference>
<organism evidence="1 2">
    <name type="scientific">Staphylococcus hsinchuensis</name>
    <dbReference type="NCBI Taxonomy" id="3051183"/>
    <lineage>
        <taxon>Bacteria</taxon>
        <taxon>Bacillati</taxon>
        <taxon>Bacillota</taxon>
        <taxon>Bacilli</taxon>
        <taxon>Bacillales</taxon>
        <taxon>Staphylococcaceae</taxon>
        <taxon>Staphylococcus</taxon>
    </lineage>
</organism>